<evidence type="ECO:0000313" key="3">
    <source>
        <dbReference type="EMBL" id="TXG68354.1"/>
    </source>
</evidence>
<dbReference type="EMBL" id="VAHF01000002">
    <property type="protein sequence ID" value="TXG68354.1"/>
    <property type="molecule type" value="Genomic_DNA"/>
</dbReference>
<dbReference type="InterPro" id="IPR032675">
    <property type="entry name" value="LRR_dom_sf"/>
</dbReference>
<keyword evidence="4" id="KW-1185">Reference proteome</keyword>
<reference evidence="4" key="1">
    <citation type="journal article" date="2019" name="Gigascience">
        <title>De novo genome assembly of the endangered Acer yangbiense, a plant species with extremely small populations endemic to Yunnan Province, China.</title>
        <authorList>
            <person name="Yang J."/>
            <person name="Wariss H.M."/>
            <person name="Tao L."/>
            <person name="Zhang R."/>
            <person name="Yun Q."/>
            <person name="Hollingsworth P."/>
            <person name="Dao Z."/>
            <person name="Luo G."/>
            <person name="Guo H."/>
            <person name="Ma Y."/>
            <person name="Sun W."/>
        </authorList>
    </citation>
    <scope>NUCLEOTIDE SEQUENCE [LARGE SCALE GENOMIC DNA]</scope>
    <source>
        <strain evidence="4">cv. Malutang</strain>
    </source>
</reference>
<evidence type="ECO:0000313" key="4">
    <source>
        <dbReference type="Proteomes" id="UP000323000"/>
    </source>
</evidence>
<dbReference type="PANTHER" id="PTHR47186">
    <property type="entry name" value="LEUCINE-RICH REPEAT-CONTAINING PROTEIN 57"/>
    <property type="match status" value="1"/>
</dbReference>
<comment type="caution">
    <text evidence="3">The sequence shown here is derived from an EMBL/GenBank/DDBJ whole genome shotgun (WGS) entry which is preliminary data.</text>
</comment>
<dbReference type="OrthoDB" id="2018467at2759"/>
<evidence type="ECO:0000259" key="2">
    <source>
        <dbReference type="Pfam" id="PF23598"/>
    </source>
</evidence>
<keyword evidence="1" id="KW-0677">Repeat</keyword>
<sequence length="223" mass="25024">MYSLDEIYSQGKTGLPISSLWSKLSGLYNISSGNSGLSAPQCRVLQRLALASFSNMSIFMLTSLETLLLGGWKVLEELPEDISRLVNLRMLVFSSKQRSLPENGIGRLTSLRCLGIVSCYNLKILFKDIDSLEALQTLIIGDCPKLVSLPRAVKDLSSLEKLMFSDSEKSAKYNLEMVYSDDQEQLQSIKPHFRMLCIDGLPEVQALSHCHERIKSLRLSQFK</sequence>
<organism evidence="3 4">
    <name type="scientific">Acer yangbiense</name>
    <dbReference type="NCBI Taxonomy" id="1000413"/>
    <lineage>
        <taxon>Eukaryota</taxon>
        <taxon>Viridiplantae</taxon>
        <taxon>Streptophyta</taxon>
        <taxon>Embryophyta</taxon>
        <taxon>Tracheophyta</taxon>
        <taxon>Spermatophyta</taxon>
        <taxon>Magnoliopsida</taxon>
        <taxon>eudicotyledons</taxon>
        <taxon>Gunneridae</taxon>
        <taxon>Pentapetalae</taxon>
        <taxon>rosids</taxon>
        <taxon>malvids</taxon>
        <taxon>Sapindales</taxon>
        <taxon>Sapindaceae</taxon>
        <taxon>Hippocastanoideae</taxon>
        <taxon>Acereae</taxon>
        <taxon>Acer</taxon>
    </lineage>
</organism>
<dbReference type="InterPro" id="IPR055414">
    <property type="entry name" value="LRR_R13L4/SHOC2-like"/>
</dbReference>
<feature type="domain" description="Disease resistance R13L4/SHOC-2-like LRR" evidence="2">
    <location>
        <begin position="57"/>
        <end position="189"/>
    </location>
</feature>
<dbReference type="Proteomes" id="UP000323000">
    <property type="component" value="Chromosome 2"/>
</dbReference>
<gene>
    <name evidence="3" type="ORF">EZV62_003289</name>
</gene>
<evidence type="ECO:0000256" key="1">
    <source>
        <dbReference type="ARBA" id="ARBA00022737"/>
    </source>
</evidence>
<protein>
    <recommendedName>
        <fullName evidence="2">Disease resistance R13L4/SHOC-2-like LRR domain-containing protein</fullName>
    </recommendedName>
</protein>
<dbReference type="Gene3D" id="3.80.10.10">
    <property type="entry name" value="Ribonuclease Inhibitor"/>
    <property type="match status" value="1"/>
</dbReference>
<dbReference type="AlphaFoldDB" id="A0A5C7IH81"/>
<dbReference type="Pfam" id="PF23598">
    <property type="entry name" value="LRR_14"/>
    <property type="match status" value="1"/>
</dbReference>
<proteinExistence type="predicted"/>
<accession>A0A5C7IH81</accession>
<name>A0A5C7IH81_9ROSI</name>
<dbReference type="SUPFAM" id="SSF52047">
    <property type="entry name" value="RNI-like"/>
    <property type="match status" value="1"/>
</dbReference>